<dbReference type="SMART" id="SM00267">
    <property type="entry name" value="GGDEF"/>
    <property type="match status" value="1"/>
</dbReference>
<dbReference type="InterPro" id="IPR000160">
    <property type="entry name" value="GGDEF_dom"/>
</dbReference>
<evidence type="ECO:0000259" key="4">
    <source>
        <dbReference type="PROSITE" id="PS50887"/>
    </source>
</evidence>
<dbReference type="RefSeq" id="WP_087480644.1">
    <property type="nucleotide sequence ID" value="NZ_AP024883.1"/>
</dbReference>
<organism evidence="6 7">
    <name type="scientific">Vibrio mangrovi</name>
    <dbReference type="NCBI Taxonomy" id="474394"/>
    <lineage>
        <taxon>Bacteria</taxon>
        <taxon>Pseudomonadati</taxon>
        <taxon>Pseudomonadota</taxon>
        <taxon>Gammaproteobacteria</taxon>
        <taxon>Vibrionales</taxon>
        <taxon>Vibrionaceae</taxon>
        <taxon>Vibrio</taxon>
    </lineage>
</organism>
<keyword evidence="5" id="KW-0808">Transferase</keyword>
<keyword evidence="5" id="KW-0548">Nucleotidyltransferase</keyword>
<dbReference type="Proteomes" id="UP001283366">
    <property type="component" value="Unassembled WGS sequence"/>
</dbReference>
<dbReference type="InterPro" id="IPR050469">
    <property type="entry name" value="Diguanylate_Cyclase"/>
</dbReference>
<dbReference type="InterPro" id="IPR035965">
    <property type="entry name" value="PAS-like_dom_sf"/>
</dbReference>
<dbReference type="CDD" id="cd01949">
    <property type="entry name" value="GGDEF"/>
    <property type="match status" value="1"/>
</dbReference>
<dbReference type="SUPFAM" id="SSF55781">
    <property type="entry name" value="GAF domain-like"/>
    <property type="match status" value="1"/>
</dbReference>
<evidence type="ECO:0000256" key="1">
    <source>
        <dbReference type="ARBA" id="ARBA00001946"/>
    </source>
</evidence>
<proteinExistence type="predicted"/>
<dbReference type="GO" id="GO:0052621">
    <property type="term" value="F:diguanylate cyclase activity"/>
    <property type="evidence" value="ECO:0007669"/>
    <property type="project" value="UniProtKB-EC"/>
</dbReference>
<dbReference type="Gene3D" id="3.30.450.20">
    <property type="entry name" value="PAS domain"/>
    <property type="match status" value="1"/>
</dbReference>
<accession>A0A1Y6ISI9</accession>
<evidence type="ECO:0000313" key="8">
    <source>
        <dbReference type="Proteomes" id="UP001283366"/>
    </source>
</evidence>
<dbReference type="OrthoDB" id="5800589at2"/>
<dbReference type="AlphaFoldDB" id="A0A1Y6ISI9"/>
<dbReference type="InterPro" id="IPR000014">
    <property type="entry name" value="PAS"/>
</dbReference>
<dbReference type="FunFam" id="3.30.70.270:FF:000001">
    <property type="entry name" value="Diguanylate cyclase domain protein"/>
    <property type="match status" value="1"/>
</dbReference>
<evidence type="ECO:0000256" key="2">
    <source>
        <dbReference type="ARBA" id="ARBA00012528"/>
    </source>
</evidence>
<reference evidence="5 8" key="2">
    <citation type="submission" date="2023-11" db="EMBL/GenBank/DDBJ databases">
        <title>Plant-associative lifestyle of Vibrio porteresiae and its evolutionary dynamics.</title>
        <authorList>
            <person name="Rameshkumar N."/>
            <person name="Kirti K."/>
        </authorList>
    </citation>
    <scope>NUCLEOTIDE SEQUENCE [LARGE SCALE GENOMIC DNA]</scope>
    <source>
        <strain evidence="5 8">MSSRF38</strain>
    </source>
</reference>
<dbReference type="PANTHER" id="PTHR45138:SF9">
    <property type="entry name" value="DIGUANYLATE CYCLASE DGCM-RELATED"/>
    <property type="match status" value="1"/>
</dbReference>
<dbReference type="InterPro" id="IPR003018">
    <property type="entry name" value="GAF"/>
</dbReference>
<sequence length="464" mass="51902">MEMIAEELPGLDARTLAQIFEHIETATVVATIERKIVCMNAAARSLFRYSAEEIYLQSTEVLYADKADFIALGKQRFHADANCTEEPYVVSYVSAAGDVFQGQTSGGPIKSSQGDTLFFVAMIQDESARIAAEETLNRLHSITSSRQLTFKERIQAILELGTVHFGLPIGIFSQISGDQYVIQQAVHPDDALEEGMKFDLGITYCSHVYQADDVQGFSHVSESAIATHPCFENFGLEAYLGAPVFVDGERYGTLNFSSVCPTRAFIRQDIEIIRLLAEWVGHEVAREHDLQALERAHYQMEELANTDKLTGLANRNCIEKALQDQLVYATKYQRSMVVAVLDFDHFKTINDRFGHQAGDEVLRCFGQLVSRLGRKGDFYGRWGGEEFIALFPDTDMSGVFIALERLMDNVRVAEPIDHYDGLKLSLSIGVTSLRDGDDPESIVRRADRLLYQAKASGRDQIQHD</sequence>
<reference evidence="6 7" key="1">
    <citation type="submission" date="2017-05" db="EMBL/GenBank/DDBJ databases">
        <authorList>
            <person name="Song R."/>
            <person name="Chenine A.L."/>
            <person name="Ruprecht R.M."/>
        </authorList>
    </citation>
    <scope>NUCLEOTIDE SEQUENCE [LARGE SCALE GENOMIC DNA]</scope>
    <source>
        <strain evidence="6 7">CECT 7927</strain>
    </source>
</reference>
<evidence type="ECO:0000313" key="7">
    <source>
        <dbReference type="Proteomes" id="UP000196125"/>
    </source>
</evidence>
<dbReference type="InterPro" id="IPR029787">
    <property type="entry name" value="Nucleotide_cyclase"/>
</dbReference>
<dbReference type="Proteomes" id="UP000196125">
    <property type="component" value="Unassembled WGS sequence"/>
</dbReference>
<evidence type="ECO:0000313" key="5">
    <source>
        <dbReference type="EMBL" id="MDW6001362.1"/>
    </source>
</evidence>
<protein>
    <recommendedName>
        <fullName evidence="2">diguanylate cyclase</fullName>
        <ecNumber evidence="2">2.7.7.65</ecNumber>
    </recommendedName>
</protein>
<dbReference type="NCBIfam" id="TIGR00254">
    <property type="entry name" value="GGDEF"/>
    <property type="match status" value="1"/>
</dbReference>
<dbReference type="Pfam" id="PF01590">
    <property type="entry name" value="GAF"/>
    <property type="match status" value="1"/>
</dbReference>
<dbReference type="InterPro" id="IPR029016">
    <property type="entry name" value="GAF-like_dom_sf"/>
</dbReference>
<dbReference type="SUPFAM" id="SSF55785">
    <property type="entry name" value="PYP-like sensor domain (PAS domain)"/>
    <property type="match status" value="1"/>
</dbReference>
<evidence type="ECO:0000256" key="3">
    <source>
        <dbReference type="ARBA" id="ARBA00034247"/>
    </source>
</evidence>
<comment type="catalytic activity">
    <reaction evidence="3">
        <text>2 GTP = 3',3'-c-di-GMP + 2 diphosphate</text>
        <dbReference type="Rhea" id="RHEA:24898"/>
        <dbReference type="ChEBI" id="CHEBI:33019"/>
        <dbReference type="ChEBI" id="CHEBI:37565"/>
        <dbReference type="ChEBI" id="CHEBI:58805"/>
        <dbReference type="EC" id="2.7.7.65"/>
    </reaction>
</comment>
<dbReference type="EC" id="2.7.7.65" evidence="2"/>
<keyword evidence="8" id="KW-1185">Reference proteome</keyword>
<dbReference type="PROSITE" id="PS50887">
    <property type="entry name" value="GGDEF"/>
    <property type="match status" value="1"/>
</dbReference>
<evidence type="ECO:0000313" key="6">
    <source>
        <dbReference type="EMBL" id="SMS00615.1"/>
    </source>
</evidence>
<dbReference type="Gene3D" id="3.30.70.270">
    <property type="match status" value="1"/>
</dbReference>
<dbReference type="SUPFAM" id="SSF55073">
    <property type="entry name" value="Nucleotide cyclase"/>
    <property type="match status" value="1"/>
</dbReference>
<dbReference type="PANTHER" id="PTHR45138">
    <property type="entry name" value="REGULATORY COMPONENTS OF SENSORY TRANSDUCTION SYSTEM"/>
    <property type="match status" value="1"/>
</dbReference>
<dbReference type="EMBL" id="JAWRCO010000001">
    <property type="protein sequence ID" value="MDW6001362.1"/>
    <property type="molecule type" value="Genomic_DNA"/>
</dbReference>
<dbReference type="InterPro" id="IPR043128">
    <property type="entry name" value="Rev_trsase/Diguanyl_cyclase"/>
</dbReference>
<dbReference type="Gene3D" id="3.30.450.40">
    <property type="match status" value="1"/>
</dbReference>
<gene>
    <name evidence="6" type="primary">pleD_5</name>
    <name evidence="5" type="ORF">SBX37_00370</name>
    <name evidence="6" type="ORF">VIM7927_01882</name>
</gene>
<dbReference type="NCBIfam" id="TIGR00229">
    <property type="entry name" value="sensory_box"/>
    <property type="match status" value="1"/>
</dbReference>
<name>A0A1Y6ISI9_9VIBR</name>
<comment type="cofactor">
    <cofactor evidence="1">
        <name>Mg(2+)</name>
        <dbReference type="ChEBI" id="CHEBI:18420"/>
    </cofactor>
</comment>
<feature type="domain" description="GGDEF" evidence="4">
    <location>
        <begin position="334"/>
        <end position="464"/>
    </location>
</feature>
<dbReference type="EMBL" id="FXXI01000002">
    <property type="protein sequence ID" value="SMS00615.1"/>
    <property type="molecule type" value="Genomic_DNA"/>
</dbReference>
<dbReference type="Pfam" id="PF00990">
    <property type="entry name" value="GGDEF"/>
    <property type="match status" value="1"/>
</dbReference>